<dbReference type="HOGENOM" id="CLU_014793_1_1_14"/>
<proteinExistence type="predicted"/>
<gene>
    <name evidence="6" type="primary">rpoD2</name>
    <name evidence="6" type="ordered locus">HF1_00530</name>
</gene>
<dbReference type="AlphaFoldDB" id="E8ZK95"/>
<keyword evidence="1" id="KW-0805">Transcription regulation</keyword>
<protein>
    <submittedName>
        <fullName evidence="6">RNA polymerase sigma factor rpoD</fullName>
    </submittedName>
</protein>
<dbReference type="InterPro" id="IPR014284">
    <property type="entry name" value="RNA_pol_sigma-70_dom"/>
</dbReference>
<evidence type="ECO:0000256" key="3">
    <source>
        <dbReference type="ARBA" id="ARBA00023125"/>
    </source>
</evidence>
<dbReference type="InterPro" id="IPR036388">
    <property type="entry name" value="WH-like_DNA-bd_sf"/>
</dbReference>
<sequence length="424" mass="49218">MLLKIRRKLGNLLKGCFKSGKNADCESSKIPEPLIQESSHVQLNEFNPPRESISSVLENYIPIEDGRWKKLALKLANKEINIEDISYSEYPSDLILKSRFSNTSISVALKLIGKLTFEEETALFKLLENPETRNFAVKRLTIFNLRLVWSSARKYLNYGFPMEDLVQEGIFGLVKAIHKFDCAFGNRFSTYATWWIRQAMLRAVEDKSRIIRVPVHMVPVINNLARIEKALILENGEEPTIEQLTQEMQKYDSQYTVQKVSDIKKLNIDWVSLDKLIDYDENFLDSVPDEEVISSEEEAILTHKSMVLQEFLESTLEDDELLVLDMHYGLMEFESPNTIEQIVSEILFNPEYRDVIKNKAINFVINEMLGKQDVLAPEEWKKEKAKVENFVRKKISQALRKLKKPSKNGKYRTIFGFSKNDYLI</sequence>
<evidence type="ECO:0000313" key="7">
    <source>
        <dbReference type="Proteomes" id="UP000008637"/>
    </source>
</evidence>
<dbReference type="InterPro" id="IPR013325">
    <property type="entry name" value="RNA_pol_sigma_r2"/>
</dbReference>
<evidence type="ECO:0000256" key="2">
    <source>
        <dbReference type="ARBA" id="ARBA00023082"/>
    </source>
</evidence>
<dbReference type="PROSITE" id="PS00715">
    <property type="entry name" value="SIGMA70_1"/>
    <property type="match status" value="1"/>
</dbReference>
<dbReference type="OrthoDB" id="9809557at2"/>
<dbReference type="Proteomes" id="UP000008637">
    <property type="component" value="Chromosome"/>
</dbReference>
<evidence type="ECO:0000259" key="5">
    <source>
        <dbReference type="PROSITE" id="PS00715"/>
    </source>
</evidence>
<organism evidence="6 7">
    <name type="scientific">Mycoplasma haemofelis (strain Langford 1)</name>
    <name type="common">Haemobartonella felis</name>
    <dbReference type="NCBI Taxonomy" id="941640"/>
    <lineage>
        <taxon>Bacteria</taxon>
        <taxon>Bacillati</taxon>
        <taxon>Mycoplasmatota</taxon>
        <taxon>Mollicutes</taxon>
        <taxon>Mycoplasmataceae</taxon>
        <taxon>Mycoplasma</taxon>
    </lineage>
</organism>
<evidence type="ECO:0000256" key="4">
    <source>
        <dbReference type="ARBA" id="ARBA00023163"/>
    </source>
</evidence>
<accession>E8ZK95</accession>
<name>E8ZK95_MYCHL</name>
<dbReference type="InterPro" id="IPR013324">
    <property type="entry name" value="RNA_pol_sigma_r3/r4-like"/>
</dbReference>
<keyword evidence="3" id="KW-0238">DNA-binding</keyword>
<keyword evidence="7" id="KW-1185">Reference proteome</keyword>
<keyword evidence="4" id="KW-0804">Transcription</keyword>
<dbReference type="InterPro" id="IPR050239">
    <property type="entry name" value="Sigma-70_RNA_pol_init_factors"/>
</dbReference>
<keyword evidence="2" id="KW-0731">Sigma factor</keyword>
<dbReference type="Pfam" id="PF04542">
    <property type="entry name" value="Sigma70_r2"/>
    <property type="match status" value="1"/>
</dbReference>
<dbReference type="GO" id="GO:0016987">
    <property type="term" value="F:sigma factor activity"/>
    <property type="evidence" value="ECO:0007669"/>
    <property type="project" value="UniProtKB-KW"/>
</dbReference>
<dbReference type="Gene3D" id="1.10.601.10">
    <property type="entry name" value="RNA Polymerase Primary Sigma Factor"/>
    <property type="match status" value="1"/>
</dbReference>
<dbReference type="PRINTS" id="PR00046">
    <property type="entry name" value="SIGMA70FCT"/>
</dbReference>
<evidence type="ECO:0000256" key="1">
    <source>
        <dbReference type="ARBA" id="ARBA00023015"/>
    </source>
</evidence>
<evidence type="ECO:0000313" key="6">
    <source>
        <dbReference type="EMBL" id="CBY92061.1"/>
    </source>
</evidence>
<dbReference type="SUPFAM" id="SSF88946">
    <property type="entry name" value="Sigma2 domain of RNA polymerase sigma factors"/>
    <property type="match status" value="1"/>
</dbReference>
<dbReference type="KEGG" id="mha:HF1_00530"/>
<dbReference type="NCBIfam" id="TIGR02937">
    <property type="entry name" value="sigma70-ECF"/>
    <property type="match status" value="1"/>
</dbReference>
<dbReference type="PANTHER" id="PTHR30603">
    <property type="entry name" value="RNA POLYMERASE SIGMA FACTOR RPO"/>
    <property type="match status" value="1"/>
</dbReference>
<dbReference type="GO" id="GO:0006352">
    <property type="term" value="P:DNA-templated transcription initiation"/>
    <property type="evidence" value="ECO:0007669"/>
    <property type="project" value="InterPro"/>
</dbReference>
<reference evidence="6 7" key="1">
    <citation type="journal article" date="2011" name="J. Bacteriol.">
        <title>Complete genome sequence of Mycoplasma haemofelis, a hemotropic mycoplasma.</title>
        <authorList>
            <person name="Barker E.N."/>
            <person name="Helps C.R."/>
            <person name="Peters I.R."/>
            <person name="Darby A.C."/>
            <person name="Radford A.D."/>
            <person name="Tasker S."/>
        </authorList>
    </citation>
    <scope>NUCLEOTIDE SEQUENCE [LARGE SCALE GENOMIC DNA]</scope>
    <source>
        <strain evidence="6 7">Langford 1</strain>
    </source>
</reference>
<dbReference type="InterPro" id="IPR007627">
    <property type="entry name" value="RNA_pol_sigma70_r2"/>
</dbReference>
<dbReference type="SUPFAM" id="SSF88659">
    <property type="entry name" value="Sigma3 and sigma4 domains of RNA polymerase sigma factors"/>
    <property type="match status" value="1"/>
</dbReference>
<dbReference type="EMBL" id="FR773153">
    <property type="protein sequence ID" value="CBY92061.1"/>
    <property type="molecule type" value="Genomic_DNA"/>
</dbReference>
<dbReference type="GO" id="GO:0003677">
    <property type="term" value="F:DNA binding"/>
    <property type="evidence" value="ECO:0007669"/>
    <property type="project" value="UniProtKB-KW"/>
</dbReference>
<dbReference type="Gene3D" id="1.10.10.10">
    <property type="entry name" value="Winged helix-like DNA-binding domain superfamily/Winged helix DNA-binding domain"/>
    <property type="match status" value="1"/>
</dbReference>
<feature type="domain" description="RNA polymerase sigma-70" evidence="5">
    <location>
        <begin position="164"/>
        <end position="177"/>
    </location>
</feature>
<dbReference type="InterPro" id="IPR000943">
    <property type="entry name" value="RNA_pol_sigma70"/>
</dbReference>
<dbReference type="PANTHER" id="PTHR30603:SF60">
    <property type="entry name" value="RNA POLYMERASE SIGMA FACTOR RPOD"/>
    <property type="match status" value="1"/>
</dbReference>